<dbReference type="Pfam" id="PF01323">
    <property type="entry name" value="DSBA"/>
    <property type="match status" value="1"/>
</dbReference>
<evidence type="ECO:0000313" key="2">
    <source>
        <dbReference type="EMBL" id="BAV96053.1"/>
    </source>
</evidence>
<dbReference type="PANTHER" id="PTHR13887">
    <property type="entry name" value="GLUTATHIONE S-TRANSFERASE KAPPA"/>
    <property type="match status" value="1"/>
</dbReference>
<accession>A0AAU9AHY1</accession>
<dbReference type="Proteomes" id="UP000218824">
    <property type="component" value="Chromosome"/>
</dbReference>
<dbReference type="KEGG" id="lem:LEN_0566"/>
<evidence type="ECO:0000313" key="3">
    <source>
        <dbReference type="Proteomes" id="UP000218824"/>
    </source>
</evidence>
<dbReference type="AlphaFoldDB" id="A0AAU9AHY1"/>
<dbReference type="InterPro" id="IPR001853">
    <property type="entry name" value="DSBA-like_thioredoxin_dom"/>
</dbReference>
<protein>
    <submittedName>
        <fullName evidence="2">DSBA oxidoreductase</fullName>
    </submittedName>
</protein>
<gene>
    <name evidence="2" type="primary">frnE</name>
    <name evidence="2" type="ORF">LEN_0566</name>
</gene>
<reference evidence="2 3" key="1">
    <citation type="journal article" date="2017" name="DNA Res.">
        <title>Complete genome sequence and expression profile of the commercial lytic enzyme producer Lysobacter enzymogenes M497-1.</title>
        <authorList>
            <person name="Takami H."/>
            <person name="Toyoda A."/>
            <person name="Uchiyama I."/>
            <person name="Itoh T."/>
            <person name="Takaki Y."/>
            <person name="Arai W."/>
            <person name="Nishi S."/>
            <person name="Kawai M."/>
            <person name="Shinya K."/>
            <person name="Ikeda H."/>
        </authorList>
    </citation>
    <scope>NUCLEOTIDE SEQUENCE [LARGE SCALE GENOMIC DNA]</scope>
    <source>
        <strain evidence="2 3">M497-1</strain>
    </source>
</reference>
<proteinExistence type="predicted"/>
<dbReference type="InterPro" id="IPR036249">
    <property type="entry name" value="Thioredoxin-like_sf"/>
</dbReference>
<dbReference type="RefSeq" id="WP_096376561.1">
    <property type="nucleotide sequence ID" value="NZ_AP014940.1"/>
</dbReference>
<dbReference type="EMBL" id="AP014940">
    <property type="protein sequence ID" value="BAV96053.1"/>
    <property type="molecule type" value="Genomic_DNA"/>
</dbReference>
<name>A0AAU9AHY1_LYSEN</name>
<dbReference type="CDD" id="cd03024">
    <property type="entry name" value="DsbA_FrnE"/>
    <property type="match status" value="1"/>
</dbReference>
<dbReference type="Gene3D" id="3.40.30.10">
    <property type="entry name" value="Glutaredoxin"/>
    <property type="match status" value="1"/>
</dbReference>
<organism evidence="2 3">
    <name type="scientific">Lysobacter enzymogenes</name>
    <dbReference type="NCBI Taxonomy" id="69"/>
    <lineage>
        <taxon>Bacteria</taxon>
        <taxon>Pseudomonadati</taxon>
        <taxon>Pseudomonadota</taxon>
        <taxon>Gammaproteobacteria</taxon>
        <taxon>Lysobacterales</taxon>
        <taxon>Lysobacteraceae</taxon>
        <taxon>Lysobacter</taxon>
    </lineage>
</organism>
<dbReference type="PANTHER" id="PTHR13887:SF41">
    <property type="entry name" value="THIOREDOXIN SUPERFAMILY PROTEIN"/>
    <property type="match status" value="1"/>
</dbReference>
<evidence type="ECO:0000259" key="1">
    <source>
        <dbReference type="Pfam" id="PF01323"/>
    </source>
</evidence>
<dbReference type="GeneID" id="83062470"/>
<dbReference type="GO" id="GO:0016491">
    <property type="term" value="F:oxidoreductase activity"/>
    <property type="evidence" value="ECO:0007669"/>
    <property type="project" value="InterPro"/>
</dbReference>
<dbReference type="SUPFAM" id="SSF52833">
    <property type="entry name" value="Thioredoxin-like"/>
    <property type="match status" value="1"/>
</dbReference>
<feature type="domain" description="DSBA-like thioredoxin" evidence="1">
    <location>
        <begin position="12"/>
        <end position="213"/>
    </location>
</feature>
<sequence length="224" mass="24603">MSSSNPTAKVKIDFVSDVVCPWCAVGLNSLEQAIARLDGEVEVELHFQPFELNPQMAAEGERIDEHLAHKYGLGAEQLARNREALRERGAAVGFQFGDRDRIYNTFDAHRLLHWAGIQSADAERALKHALLKAYFTDGRDVSSREVLAAVAGEAGLDAQRARAVLDSDEYAQDVRKQERLYQEAGISAVPSVIINDRHLIQGGQPVEQFEAALRQIAAQGGARG</sequence>